<keyword evidence="7" id="KW-0472">Membrane</keyword>
<feature type="transmembrane region" description="Helical" evidence="7">
    <location>
        <begin position="390"/>
        <end position="409"/>
    </location>
</feature>
<dbReference type="AlphaFoldDB" id="A0AAE0C0R2"/>
<evidence type="ECO:0000256" key="1">
    <source>
        <dbReference type="ARBA" id="ARBA00004496"/>
    </source>
</evidence>
<proteinExistence type="predicted"/>
<evidence type="ECO:0000256" key="3">
    <source>
        <dbReference type="ARBA" id="ARBA00022540"/>
    </source>
</evidence>
<dbReference type="InterPro" id="IPR054711">
    <property type="entry name" value="eIF3a_PCI_TPR-like"/>
</dbReference>
<evidence type="ECO:0000259" key="8">
    <source>
        <dbReference type="Pfam" id="PF22591"/>
    </source>
</evidence>
<dbReference type="EMBL" id="LGRX02030452">
    <property type="protein sequence ID" value="KAK3245654.1"/>
    <property type="molecule type" value="Genomic_DNA"/>
</dbReference>
<dbReference type="PANTHER" id="PTHR14005">
    <property type="entry name" value="EUKARYOTIC TRANSLATION INITIATION FACTOR 3, THETA SUBUNIT"/>
    <property type="match status" value="1"/>
</dbReference>
<dbReference type="Pfam" id="PF22591">
    <property type="entry name" value="eIF3a_PCI_TPR-like"/>
    <property type="match status" value="1"/>
</dbReference>
<organism evidence="9 10">
    <name type="scientific">Cymbomonas tetramitiformis</name>
    <dbReference type="NCBI Taxonomy" id="36881"/>
    <lineage>
        <taxon>Eukaryota</taxon>
        <taxon>Viridiplantae</taxon>
        <taxon>Chlorophyta</taxon>
        <taxon>Pyramimonadophyceae</taxon>
        <taxon>Pyramimonadales</taxon>
        <taxon>Pyramimonadaceae</taxon>
        <taxon>Cymbomonas</taxon>
    </lineage>
</organism>
<reference evidence="9 10" key="1">
    <citation type="journal article" date="2015" name="Genome Biol. Evol.">
        <title>Comparative Genomics of a Bacterivorous Green Alga Reveals Evolutionary Causalities and Consequences of Phago-Mixotrophic Mode of Nutrition.</title>
        <authorList>
            <person name="Burns J.A."/>
            <person name="Paasch A."/>
            <person name="Narechania A."/>
            <person name="Kim E."/>
        </authorList>
    </citation>
    <scope>NUCLEOTIDE SEQUENCE [LARGE SCALE GENOMIC DNA]</scope>
    <source>
        <strain evidence="9 10">PLY_AMNH</strain>
    </source>
</reference>
<keyword evidence="2" id="KW-0963">Cytoplasm</keyword>
<keyword evidence="7" id="KW-0812">Transmembrane</keyword>
<keyword evidence="7" id="KW-1133">Transmembrane helix</keyword>
<feature type="coiled-coil region" evidence="6">
    <location>
        <begin position="44"/>
        <end position="71"/>
    </location>
</feature>
<dbReference type="GO" id="GO:0071541">
    <property type="term" value="C:eukaryotic translation initiation factor 3 complex, eIF3m"/>
    <property type="evidence" value="ECO:0007669"/>
    <property type="project" value="TreeGrafter"/>
</dbReference>
<evidence type="ECO:0000256" key="7">
    <source>
        <dbReference type="SAM" id="Phobius"/>
    </source>
</evidence>
<feature type="transmembrane region" description="Helical" evidence="7">
    <location>
        <begin position="342"/>
        <end position="369"/>
    </location>
</feature>
<keyword evidence="5" id="KW-0648">Protein biosynthesis</keyword>
<evidence type="ECO:0000313" key="10">
    <source>
        <dbReference type="Proteomes" id="UP001190700"/>
    </source>
</evidence>
<feature type="coiled-coil region" evidence="6">
    <location>
        <begin position="276"/>
        <end position="321"/>
    </location>
</feature>
<evidence type="ECO:0000313" key="9">
    <source>
        <dbReference type="EMBL" id="KAK3245654.1"/>
    </source>
</evidence>
<dbReference type="GO" id="GO:0002188">
    <property type="term" value="P:translation reinitiation"/>
    <property type="evidence" value="ECO:0007669"/>
    <property type="project" value="TreeGrafter"/>
</dbReference>
<evidence type="ECO:0000256" key="4">
    <source>
        <dbReference type="ARBA" id="ARBA00022884"/>
    </source>
</evidence>
<evidence type="ECO:0000256" key="6">
    <source>
        <dbReference type="SAM" id="Coils"/>
    </source>
</evidence>
<keyword evidence="4" id="KW-0694">RNA-binding</keyword>
<dbReference type="GO" id="GO:0071540">
    <property type="term" value="C:eukaryotic translation initiation factor 3 complex, eIF3e"/>
    <property type="evidence" value="ECO:0007669"/>
    <property type="project" value="TreeGrafter"/>
</dbReference>
<sequence length="450" mass="51290">MFKYVELCVDMKKGRFAKEGLIQYRIICQQVNVSSLEEVIKHFLKLASDRAETAQQEADNVSLDVEDLEAEKSPEELMLSYVSGEKDKDRADRSTVTPWFKFLWETYRTVLEILRNNSKLEALYAMTAHRAFQFCLQYKRTTEFRRMCEILRNHLANLNKYRDQRDRPDLTQPESLQLYLETRFDQLKVATELELWQEAFRSVEDIHGLMTLVKKSPKPQMMAIYYAKLTKIFWMSENNLYHAYAWCLLDNLFQASDLKGSLISLGTLSLWNDCRKKEYLRRLREEEEARLAAEEEARLEAEREARRLEREEEERVANEAMERQLGLSSPAVRTAMGPTASVIAVVVNVMVVMIAVVVVIAGEVVVTAGPAKSSPVEVMNQRAVVTAGEAADAVMMDLLAVVIAGAVAASVTMDLLVVVVTAGVDLLVVVVPPDISRDRTSPQVAPRKWW</sequence>
<gene>
    <name evidence="9" type="ORF">CYMTET_44792</name>
</gene>
<name>A0AAE0C0R2_9CHLO</name>
<feature type="domain" description="eIF3a PCI" evidence="8">
    <location>
        <begin position="1"/>
        <end position="254"/>
    </location>
</feature>
<comment type="caution">
    <text evidence="9">The sequence shown here is derived from an EMBL/GenBank/DDBJ whole genome shotgun (WGS) entry which is preliminary data.</text>
</comment>
<dbReference type="Proteomes" id="UP001190700">
    <property type="component" value="Unassembled WGS sequence"/>
</dbReference>
<comment type="subcellular location">
    <subcellularLocation>
        <location evidence="1">Cytoplasm</location>
    </subcellularLocation>
</comment>
<keyword evidence="10" id="KW-1185">Reference proteome</keyword>
<evidence type="ECO:0000256" key="2">
    <source>
        <dbReference type="ARBA" id="ARBA00022490"/>
    </source>
</evidence>
<dbReference type="GO" id="GO:0001732">
    <property type="term" value="P:formation of cytoplasmic translation initiation complex"/>
    <property type="evidence" value="ECO:0007669"/>
    <property type="project" value="TreeGrafter"/>
</dbReference>
<dbReference type="Gene3D" id="4.10.860.10">
    <property type="entry name" value="UVR domain"/>
    <property type="match status" value="1"/>
</dbReference>
<keyword evidence="3 9" id="KW-0396">Initiation factor</keyword>
<dbReference type="InterPro" id="IPR027512">
    <property type="entry name" value="EIF3A"/>
</dbReference>
<dbReference type="Gene3D" id="1.25.40.860">
    <property type="match status" value="1"/>
</dbReference>
<dbReference type="FunFam" id="4.10.860.10:FF:000001">
    <property type="entry name" value="Eukaryotic translation initiation factor 3 subunit A"/>
    <property type="match status" value="1"/>
</dbReference>
<protein>
    <submittedName>
        <fullName evidence="9">Eukaryotic translation initiation factor 3 subunit A</fullName>
    </submittedName>
</protein>
<accession>A0AAE0C0R2</accession>
<keyword evidence="6" id="KW-0175">Coiled coil</keyword>
<dbReference type="GO" id="GO:0003729">
    <property type="term" value="F:mRNA binding"/>
    <property type="evidence" value="ECO:0007669"/>
    <property type="project" value="TreeGrafter"/>
</dbReference>
<dbReference type="GO" id="GO:0003743">
    <property type="term" value="F:translation initiation factor activity"/>
    <property type="evidence" value="ECO:0007669"/>
    <property type="project" value="UniProtKB-KW"/>
</dbReference>
<dbReference type="PANTHER" id="PTHR14005:SF0">
    <property type="entry name" value="EUKARYOTIC TRANSLATION INITIATION FACTOR 3 SUBUNIT A"/>
    <property type="match status" value="1"/>
</dbReference>
<evidence type="ECO:0000256" key="5">
    <source>
        <dbReference type="ARBA" id="ARBA00022917"/>
    </source>
</evidence>
<dbReference type="GO" id="GO:0043614">
    <property type="term" value="C:multi-eIF complex"/>
    <property type="evidence" value="ECO:0007669"/>
    <property type="project" value="TreeGrafter"/>
</dbReference>